<dbReference type="Pfam" id="PF11807">
    <property type="entry name" value="UstYa"/>
    <property type="match status" value="1"/>
</dbReference>
<dbReference type="OrthoDB" id="3687641at2759"/>
<sequence>MSQALQSAKSTIYRLVGTDDHDYENNEDDARSEDLEKYTIATDRIPFGQVIRSKHFVILIVTLLAFNVLFWIGVLIQSNQSNSATTTERFSADYVPAFQPLTRTFEDTLSFGGPRSRFTDKNWASLIPQGGGFIPFRNPEAYGMPSDTRQSNTDISTILDTDGMPTANATTPSVQFWGVSVFHQLHCLSMLRKIYWNDRKGIPMEREFVDHAAHCFDFLRQALSCYSDTTLEMPQLRTKGEDSAQDGIDRATHSSKRQCRDFESIKRWTEQEYMKAVGEM</sequence>
<proteinExistence type="inferred from homology"/>
<dbReference type="GO" id="GO:0043386">
    <property type="term" value="P:mycotoxin biosynthetic process"/>
    <property type="evidence" value="ECO:0007669"/>
    <property type="project" value="InterPro"/>
</dbReference>
<feature type="region of interest" description="Disordered" evidence="4">
    <location>
        <begin position="237"/>
        <end position="257"/>
    </location>
</feature>
<dbReference type="PANTHER" id="PTHR33365:SF11">
    <property type="entry name" value="TAT PATHWAY SIGNAL SEQUENCE"/>
    <property type="match status" value="1"/>
</dbReference>
<dbReference type="InterPro" id="IPR021765">
    <property type="entry name" value="UstYa-like"/>
</dbReference>
<keyword evidence="5" id="KW-1133">Transmembrane helix</keyword>
<keyword evidence="5" id="KW-0812">Transmembrane</keyword>
<organism evidence="6 7">
    <name type="scientific">Rhizodiscina lignyota</name>
    <dbReference type="NCBI Taxonomy" id="1504668"/>
    <lineage>
        <taxon>Eukaryota</taxon>
        <taxon>Fungi</taxon>
        <taxon>Dikarya</taxon>
        <taxon>Ascomycota</taxon>
        <taxon>Pezizomycotina</taxon>
        <taxon>Dothideomycetes</taxon>
        <taxon>Pleosporomycetidae</taxon>
        <taxon>Aulographales</taxon>
        <taxon>Rhizodiscinaceae</taxon>
        <taxon>Rhizodiscina</taxon>
    </lineage>
</organism>
<evidence type="ECO:0000256" key="1">
    <source>
        <dbReference type="ARBA" id="ARBA00004685"/>
    </source>
</evidence>
<dbReference type="PANTHER" id="PTHR33365">
    <property type="entry name" value="YALI0B05434P"/>
    <property type="match status" value="1"/>
</dbReference>
<gene>
    <name evidence="6" type="ORF">NA57DRAFT_72723</name>
</gene>
<keyword evidence="2" id="KW-0560">Oxidoreductase</keyword>
<feature type="transmembrane region" description="Helical" evidence="5">
    <location>
        <begin position="56"/>
        <end position="76"/>
    </location>
</feature>
<comment type="pathway">
    <text evidence="1">Mycotoxin biosynthesis.</text>
</comment>
<evidence type="ECO:0000256" key="2">
    <source>
        <dbReference type="ARBA" id="ARBA00023002"/>
    </source>
</evidence>
<evidence type="ECO:0000313" key="7">
    <source>
        <dbReference type="Proteomes" id="UP000799772"/>
    </source>
</evidence>
<dbReference type="GO" id="GO:0016491">
    <property type="term" value="F:oxidoreductase activity"/>
    <property type="evidence" value="ECO:0007669"/>
    <property type="project" value="UniProtKB-KW"/>
</dbReference>
<keyword evidence="7" id="KW-1185">Reference proteome</keyword>
<evidence type="ECO:0000256" key="4">
    <source>
        <dbReference type="SAM" id="MobiDB-lite"/>
    </source>
</evidence>
<comment type="similarity">
    <text evidence="3">Belongs to the ustYa family.</text>
</comment>
<keyword evidence="5" id="KW-0472">Membrane</keyword>
<accession>A0A9P4INC1</accession>
<evidence type="ECO:0000256" key="5">
    <source>
        <dbReference type="SAM" id="Phobius"/>
    </source>
</evidence>
<feature type="compositionally biased region" description="Basic and acidic residues" evidence="4">
    <location>
        <begin position="238"/>
        <end position="257"/>
    </location>
</feature>
<dbReference type="AlphaFoldDB" id="A0A9P4INC1"/>
<dbReference type="EMBL" id="ML978123">
    <property type="protein sequence ID" value="KAF2101281.1"/>
    <property type="molecule type" value="Genomic_DNA"/>
</dbReference>
<protein>
    <submittedName>
        <fullName evidence="6">Uncharacterized protein</fullName>
    </submittedName>
</protein>
<evidence type="ECO:0000256" key="3">
    <source>
        <dbReference type="ARBA" id="ARBA00035112"/>
    </source>
</evidence>
<evidence type="ECO:0000313" key="6">
    <source>
        <dbReference type="EMBL" id="KAF2101281.1"/>
    </source>
</evidence>
<comment type="caution">
    <text evidence="6">The sequence shown here is derived from an EMBL/GenBank/DDBJ whole genome shotgun (WGS) entry which is preliminary data.</text>
</comment>
<dbReference type="Proteomes" id="UP000799772">
    <property type="component" value="Unassembled WGS sequence"/>
</dbReference>
<name>A0A9P4INC1_9PEZI</name>
<reference evidence="6" key="1">
    <citation type="journal article" date="2020" name="Stud. Mycol.">
        <title>101 Dothideomycetes genomes: a test case for predicting lifestyles and emergence of pathogens.</title>
        <authorList>
            <person name="Haridas S."/>
            <person name="Albert R."/>
            <person name="Binder M."/>
            <person name="Bloem J."/>
            <person name="Labutti K."/>
            <person name="Salamov A."/>
            <person name="Andreopoulos B."/>
            <person name="Baker S."/>
            <person name="Barry K."/>
            <person name="Bills G."/>
            <person name="Bluhm B."/>
            <person name="Cannon C."/>
            <person name="Castanera R."/>
            <person name="Culley D."/>
            <person name="Daum C."/>
            <person name="Ezra D."/>
            <person name="Gonzalez J."/>
            <person name="Henrissat B."/>
            <person name="Kuo A."/>
            <person name="Liang C."/>
            <person name="Lipzen A."/>
            <person name="Lutzoni F."/>
            <person name="Magnuson J."/>
            <person name="Mondo S."/>
            <person name="Nolan M."/>
            <person name="Ohm R."/>
            <person name="Pangilinan J."/>
            <person name="Park H.-J."/>
            <person name="Ramirez L."/>
            <person name="Alfaro M."/>
            <person name="Sun H."/>
            <person name="Tritt A."/>
            <person name="Yoshinaga Y."/>
            <person name="Zwiers L.-H."/>
            <person name="Turgeon B."/>
            <person name="Goodwin S."/>
            <person name="Spatafora J."/>
            <person name="Crous P."/>
            <person name="Grigoriev I."/>
        </authorList>
    </citation>
    <scope>NUCLEOTIDE SEQUENCE</scope>
    <source>
        <strain evidence="6">CBS 133067</strain>
    </source>
</reference>